<comment type="caution">
    <text evidence="2">The sequence shown here is derived from an EMBL/GenBank/DDBJ whole genome shotgun (WGS) entry which is preliminary data.</text>
</comment>
<evidence type="ECO:0000256" key="1">
    <source>
        <dbReference type="SAM" id="SignalP"/>
    </source>
</evidence>
<proteinExistence type="predicted"/>
<dbReference type="Proteomes" id="UP000822688">
    <property type="component" value="Chromosome 11"/>
</dbReference>
<reference evidence="2 3" key="1">
    <citation type="submission" date="2020-06" db="EMBL/GenBank/DDBJ databases">
        <title>WGS assembly of Ceratodon purpureus strain R40.</title>
        <authorList>
            <person name="Carey S.B."/>
            <person name="Jenkins J."/>
            <person name="Shu S."/>
            <person name="Lovell J.T."/>
            <person name="Sreedasyam A."/>
            <person name="Maumus F."/>
            <person name="Tiley G.P."/>
            <person name="Fernandez-Pozo N."/>
            <person name="Barry K."/>
            <person name="Chen C."/>
            <person name="Wang M."/>
            <person name="Lipzen A."/>
            <person name="Daum C."/>
            <person name="Saski C.A."/>
            <person name="Payton A.C."/>
            <person name="Mcbreen J.C."/>
            <person name="Conrad R.E."/>
            <person name="Kollar L.M."/>
            <person name="Olsson S."/>
            <person name="Huttunen S."/>
            <person name="Landis J.B."/>
            <person name="Wickett N.J."/>
            <person name="Johnson M.G."/>
            <person name="Rensing S.A."/>
            <person name="Grimwood J."/>
            <person name="Schmutz J."/>
            <person name="Mcdaniel S.F."/>
        </authorList>
    </citation>
    <scope>NUCLEOTIDE SEQUENCE [LARGE SCALE GENOMIC DNA]</scope>
    <source>
        <strain evidence="2 3">R40</strain>
    </source>
</reference>
<feature type="chain" id="PRO_5035916294" description="Secreted protein" evidence="1">
    <location>
        <begin position="22"/>
        <end position="80"/>
    </location>
</feature>
<gene>
    <name evidence="2" type="ORF">KC19_11G015000</name>
</gene>
<name>A0A8T0GDP6_CERPU</name>
<accession>A0A8T0GDP6</accession>
<protein>
    <recommendedName>
        <fullName evidence="4">Secreted protein</fullName>
    </recommendedName>
</protein>
<keyword evidence="1" id="KW-0732">Signal</keyword>
<evidence type="ECO:0008006" key="4">
    <source>
        <dbReference type="Google" id="ProtNLM"/>
    </source>
</evidence>
<evidence type="ECO:0000313" key="2">
    <source>
        <dbReference type="EMBL" id="KAG0555948.1"/>
    </source>
</evidence>
<dbReference type="AlphaFoldDB" id="A0A8T0GDP6"/>
<feature type="signal peptide" evidence="1">
    <location>
        <begin position="1"/>
        <end position="21"/>
    </location>
</feature>
<organism evidence="2 3">
    <name type="scientific">Ceratodon purpureus</name>
    <name type="common">Fire moss</name>
    <name type="synonym">Dicranum purpureum</name>
    <dbReference type="NCBI Taxonomy" id="3225"/>
    <lineage>
        <taxon>Eukaryota</taxon>
        <taxon>Viridiplantae</taxon>
        <taxon>Streptophyta</taxon>
        <taxon>Embryophyta</taxon>
        <taxon>Bryophyta</taxon>
        <taxon>Bryophytina</taxon>
        <taxon>Bryopsida</taxon>
        <taxon>Dicranidae</taxon>
        <taxon>Pseudoditrichales</taxon>
        <taxon>Ditrichaceae</taxon>
        <taxon>Ceratodon</taxon>
    </lineage>
</organism>
<sequence>MGRVIFLLLALSRFLFLLSHSFSSASDWAFCPIALRIISCVLEYITVLENIMSTPPSKIFSVANCTILQCHRLGCLHVYT</sequence>
<keyword evidence="3" id="KW-1185">Reference proteome</keyword>
<evidence type="ECO:0000313" key="3">
    <source>
        <dbReference type="Proteomes" id="UP000822688"/>
    </source>
</evidence>
<dbReference type="EMBL" id="CM026432">
    <property type="protein sequence ID" value="KAG0555948.1"/>
    <property type="molecule type" value="Genomic_DNA"/>
</dbReference>